<dbReference type="EMBL" id="JACXST010000003">
    <property type="protein sequence ID" value="MBD9362469.1"/>
    <property type="molecule type" value="Genomic_DNA"/>
</dbReference>
<protein>
    <submittedName>
        <fullName evidence="2">Uncharacterized protein</fullName>
    </submittedName>
</protein>
<evidence type="ECO:0000313" key="2">
    <source>
        <dbReference type="EMBL" id="MBD9362469.1"/>
    </source>
</evidence>
<feature type="region of interest" description="Disordered" evidence="1">
    <location>
        <begin position="30"/>
        <end position="50"/>
    </location>
</feature>
<dbReference type="RefSeq" id="WP_192395244.1">
    <property type="nucleotide sequence ID" value="NZ_CAJHIU010000003.1"/>
</dbReference>
<gene>
    <name evidence="2" type="ORF">EBB_18530</name>
</gene>
<evidence type="ECO:0000313" key="3">
    <source>
        <dbReference type="Proteomes" id="UP000641152"/>
    </source>
</evidence>
<dbReference type="Proteomes" id="UP000641152">
    <property type="component" value="Unassembled WGS sequence"/>
</dbReference>
<name>A0ABR9DJQ4_9GAMM</name>
<comment type="caution">
    <text evidence="2">The sequence shown here is derived from an EMBL/GenBank/DDBJ whole genome shotgun (WGS) entry which is preliminary data.</text>
</comment>
<evidence type="ECO:0000256" key="1">
    <source>
        <dbReference type="SAM" id="MobiDB-lite"/>
    </source>
</evidence>
<keyword evidence="3" id="KW-1185">Reference proteome</keyword>
<reference evidence="2 3" key="1">
    <citation type="submission" date="2020-09" db="EMBL/GenBank/DDBJ databases">
        <title>Methylomonas albis sp. nov. and Methylomonas fluvii sp. nov.: Two cold-adapted methanotrophs from the River Elbe and an amended description of Methylovulum psychrotolerans strain Eb1.</title>
        <authorList>
            <person name="Bussmann I.K."/>
            <person name="Klings K.-W."/>
            <person name="Warnstedt J."/>
            <person name="Hoppert M."/>
            <person name="Saborowski A."/>
            <person name="Horn F."/>
            <person name="Liebner S."/>
        </authorList>
    </citation>
    <scope>NUCLEOTIDE SEQUENCE [LARGE SCALE GENOMIC DNA]</scope>
    <source>
        <strain evidence="2 3">EbB</strain>
    </source>
</reference>
<organism evidence="2 3">
    <name type="scientific">Methylomonas fluvii</name>
    <dbReference type="NCBI Taxonomy" id="1854564"/>
    <lineage>
        <taxon>Bacteria</taxon>
        <taxon>Pseudomonadati</taxon>
        <taxon>Pseudomonadota</taxon>
        <taxon>Gammaproteobacteria</taxon>
        <taxon>Methylococcales</taxon>
        <taxon>Methylococcaceae</taxon>
        <taxon>Methylomonas</taxon>
    </lineage>
</organism>
<proteinExistence type="predicted"/>
<accession>A0ABR9DJQ4</accession>
<sequence length="50" mass="5367">MIEKETNEVLQAVQVRKIWSAPKMTVVDISDSTENMGNPGNDGSGTSTLS</sequence>